<proteinExistence type="predicted"/>
<keyword evidence="1" id="KW-1133">Transmembrane helix</keyword>
<dbReference type="RefSeq" id="WP_072852103.1">
    <property type="nucleotide sequence ID" value="NZ_FRAH01000047.1"/>
</dbReference>
<feature type="transmembrane region" description="Helical" evidence="1">
    <location>
        <begin position="6"/>
        <end position="23"/>
    </location>
</feature>
<evidence type="ECO:0000313" key="3">
    <source>
        <dbReference type="Proteomes" id="UP000183975"/>
    </source>
</evidence>
<sequence length="151" mass="15794">MKKSGFRALIGLVVVVIVVILVYQNSGKNTAESGIAALQAIVETGEYTVAVTDESGEKQELDGDSKTMLAELIASTVADASGEDLSAVLENPQLLVEVTGGDPAVTVGVTVYDAGEETNFGMISFADKTYPVKNCGEVLNYLAEIGFATVR</sequence>
<dbReference type="AlphaFoldDB" id="A0A1M6VJP8"/>
<keyword evidence="3" id="KW-1185">Reference proteome</keyword>
<dbReference type="OrthoDB" id="9893415at2"/>
<name>A0A1M6VJP8_9FIRM</name>
<dbReference type="Proteomes" id="UP000183975">
    <property type="component" value="Unassembled WGS sequence"/>
</dbReference>
<keyword evidence="1" id="KW-0812">Transmembrane</keyword>
<accession>A0A1M6VJP8</accession>
<evidence type="ECO:0000313" key="2">
    <source>
        <dbReference type="EMBL" id="SHK81679.1"/>
    </source>
</evidence>
<protein>
    <submittedName>
        <fullName evidence="2">Uncharacterized protein</fullName>
    </submittedName>
</protein>
<reference evidence="2 3" key="1">
    <citation type="submission" date="2016-11" db="EMBL/GenBank/DDBJ databases">
        <authorList>
            <person name="Jaros S."/>
            <person name="Januszkiewicz K."/>
            <person name="Wedrychowicz H."/>
        </authorList>
    </citation>
    <scope>NUCLEOTIDE SEQUENCE [LARGE SCALE GENOMIC DNA]</scope>
    <source>
        <strain evidence="2 3">DSM 14214</strain>
    </source>
</reference>
<dbReference type="EMBL" id="FRAH01000047">
    <property type="protein sequence ID" value="SHK81679.1"/>
    <property type="molecule type" value="Genomic_DNA"/>
</dbReference>
<keyword evidence="1" id="KW-0472">Membrane</keyword>
<gene>
    <name evidence="2" type="ORF">SAMN02745138_02392</name>
</gene>
<evidence type="ECO:0000256" key="1">
    <source>
        <dbReference type="SAM" id="Phobius"/>
    </source>
</evidence>
<organism evidence="2 3">
    <name type="scientific">Anaerotignum lactatifermentans DSM 14214</name>
    <dbReference type="NCBI Taxonomy" id="1121323"/>
    <lineage>
        <taxon>Bacteria</taxon>
        <taxon>Bacillati</taxon>
        <taxon>Bacillota</taxon>
        <taxon>Clostridia</taxon>
        <taxon>Lachnospirales</taxon>
        <taxon>Anaerotignaceae</taxon>
        <taxon>Anaerotignum</taxon>
    </lineage>
</organism>